<keyword evidence="2" id="KW-1185">Reference proteome</keyword>
<dbReference type="AlphaFoldDB" id="A0A4R1QJJ3"/>
<reference evidence="1 2" key="1">
    <citation type="submission" date="2019-03" db="EMBL/GenBank/DDBJ databases">
        <title>Genomic Encyclopedia of Type Strains, Phase IV (KMG-IV): sequencing the most valuable type-strain genomes for metagenomic binning, comparative biology and taxonomic classification.</title>
        <authorList>
            <person name="Goeker M."/>
        </authorList>
    </citation>
    <scope>NUCLEOTIDE SEQUENCE [LARGE SCALE GENOMIC DNA]</scope>
    <source>
        <strain evidence="1 2">DSM 24979</strain>
    </source>
</reference>
<name>A0A4R1QJJ3_9BACL</name>
<organism evidence="1 2">
    <name type="scientific">Thermolongibacillus altinsuensis</name>
    <dbReference type="NCBI Taxonomy" id="575256"/>
    <lineage>
        <taxon>Bacteria</taxon>
        <taxon>Bacillati</taxon>
        <taxon>Bacillota</taxon>
        <taxon>Bacilli</taxon>
        <taxon>Bacillales</taxon>
        <taxon>Anoxybacillaceae</taxon>
        <taxon>Thermolongibacillus</taxon>
    </lineage>
</organism>
<dbReference type="Proteomes" id="UP000295658">
    <property type="component" value="Unassembled WGS sequence"/>
</dbReference>
<proteinExistence type="predicted"/>
<evidence type="ECO:0000313" key="2">
    <source>
        <dbReference type="Proteomes" id="UP000295658"/>
    </source>
</evidence>
<comment type="caution">
    <text evidence="1">The sequence shown here is derived from an EMBL/GenBank/DDBJ whole genome shotgun (WGS) entry which is preliminary data.</text>
</comment>
<protein>
    <submittedName>
        <fullName evidence="1">Uncharacterized protein</fullName>
    </submittedName>
</protein>
<dbReference type="EMBL" id="SLUL01000015">
    <property type="protein sequence ID" value="TCL46528.1"/>
    <property type="molecule type" value="Genomic_DNA"/>
</dbReference>
<evidence type="ECO:0000313" key="1">
    <source>
        <dbReference type="EMBL" id="TCL46528.1"/>
    </source>
</evidence>
<gene>
    <name evidence="1" type="ORF">EDD69_11547</name>
</gene>
<accession>A0A4R1QJJ3</accession>
<sequence>MVEVFSAPIEYVSGDPHYITKVDTEVYAGHICSCASSRFSIVALGSRKMVKRWEFSPTFL</sequence>